<evidence type="ECO:0000313" key="1">
    <source>
        <dbReference type="EMBL" id="BAU89652.1"/>
    </source>
</evidence>
<reference evidence="1 2" key="1">
    <citation type="journal article" date="2016" name="Genome Announc.">
        <title>Complete Genome Sequence of Methylobacterium populi P-1M, Isolated from Pink-Pigmented Household Biofilm.</title>
        <authorList>
            <person name="Morohoshi T."/>
            <person name="Ikeda T."/>
        </authorList>
    </citation>
    <scope>NUCLEOTIDE SEQUENCE [LARGE SCALE GENOMIC DNA]</scope>
    <source>
        <strain evidence="1 2">P-1M</strain>
    </source>
</reference>
<evidence type="ECO:0000313" key="2">
    <source>
        <dbReference type="Proteomes" id="UP000218288"/>
    </source>
</evidence>
<dbReference type="RefSeq" id="WP_096484131.1">
    <property type="nucleotide sequence ID" value="NZ_AP014809.1"/>
</dbReference>
<dbReference type="OrthoDB" id="9808346at2"/>
<proteinExistence type="predicted"/>
<dbReference type="AlphaFoldDB" id="A0A169QR65"/>
<protein>
    <submittedName>
        <fullName evidence="1">Choline dehydrogenase-like flavoprotein</fullName>
    </submittedName>
</protein>
<dbReference type="Proteomes" id="UP000218288">
    <property type="component" value="Chromosome"/>
</dbReference>
<sequence>MNFPHLERHRNGKYYIHWTVGRRSMRESTRTDEQRTALIAFARWILSRYSDGDGTGDAARRRVR</sequence>
<organism evidence="1 2">
    <name type="scientific">Methylorubrum populi</name>
    <dbReference type="NCBI Taxonomy" id="223967"/>
    <lineage>
        <taxon>Bacteria</taxon>
        <taxon>Pseudomonadati</taxon>
        <taxon>Pseudomonadota</taxon>
        <taxon>Alphaproteobacteria</taxon>
        <taxon>Hyphomicrobiales</taxon>
        <taxon>Methylobacteriaceae</taxon>
        <taxon>Methylorubrum</taxon>
    </lineage>
</organism>
<accession>A0A169QR65</accession>
<name>A0A169QR65_9HYPH</name>
<dbReference type="EMBL" id="AP014809">
    <property type="protein sequence ID" value="BAU89652.1"/>
    <property type="molecule type" value="Genomic_DNA"/>
</dbReference>
<gene>
    <name evidence="1" type="ORF">MPPM_1047</name>
</gene>